<feature type="transmembrane region" description="Helical" evidence="1">
    <location>
        <begin position="12"/>
        <end position="31"/>
    </location>
</feature>
<keyword evidence="1" id="KW-0812">Transmembrane</keyword>
<name>A0A9D4MFE2_DREPO</name>
<reference evidence="2" key="1">
    <citation type="journal article" date="2019" name="bioRxiv">
        <title>The Genome of the Zebra Mussel, Dreissena polymorpha: A Resource for Invasive Species Research.</title>
        <authorList>
            <person name="McCartney M.A."/>
            <person name="Auch B."/>
            <person name="Kono T."/>
            <person name="Mallez S."/>
            <person name="Zhang Y."/>
            <person name="Obille A."/>
            <person name="Becker A."/>
            <person name="Abrahante J.E."/>
            <person name="Garbe J."/>
            <person name="Badalamenti J.P."/>
            <person name="Herman A."/>
            <person name="Mangelson H."/>
            <person name="Liachko I."/>
            <person name="Sullivan S."/>
            <person name="Sone E.D."/>
            <person name="Koren S."/>
            <person name="Silverstein K.A.T."/>
            <person name="Beckman K.B."/>
            <person name="Gohl D.M."/>
        </authorList>
    </citation>
    <scope>NUCLEOTIDE SEQUENCE</scope>
    <source>
        <strain evidence="2">Duluth1</strain>
        <tissue evidence="2">Whole animal</tissue>
    </source>
</reference>
<dbReference type="AlphaFoldDB" id="A0A9D4MFE2"/>
<keyword evidence="1" id="KW-0472">Membrane</keyword>
<dbReference type="EMBL" id="JAIWYP010000002">
    <property type="protein sequence ID" value="KAH3875170.1"/>
    <property type="molecule type" value="Genomic_DNA"/>
</dbReference>
<evidence type="ECO:0000313" key="3">
    <source>
        <dbReference type="Proteomes" id="UP000828390"/>
    </source>
</evidence>
<protein>
    <submittedName>
        <fullName evidence="2">Uncharacterized protein</fullName>
    </submittedName>
</protein>
<evidence type="ECO:0000256" key="1">
    <source>
        <dbReference type="SAM" id="Phobius"/>
    </source>
</evidence>
<keyword evidence="1" id="KW-1133">Transmembrane helix</keyword>
<dbReference type="Proteomes" id="UP000828390">
    <property type="component" value="Unassembled WGS sequence"/>
</dbReference>
<sequence>MMSFGHFHETPPIAMLVIDACITVYSGVVKFQPSERPRLVRGDKNGQGYKYAHK</sequence>
<organism evidence="2 3">
    <name type="scientific">Dreissena polymorpha</name>
    <name type="common">Zebra mussel</name>
    <name type="synonym">Mytilus polymorpha</name>
    <dbReference type="NCBI Taxonomy" id="45954"/>
    <lineage>
        <taxon>Eukaryota</taxon>
        <taxon>Metazoa</taxon>
        <taxon>Spiralia</taxon>
        <taxon>Lophotrochozoa</taxon>
        <taxon>Mollusca</taxon>
        <taxon>Bivalvia</taxon>
        <taxon>Autobranchia</taxon>
        <taxon>Heteroconchia</taxon>
        <taxon>Euheterodonta</taxon>
        <taxon>Imparidentia</taxon>
        <taxon>Neoheterodontei</taxon>
        <taxon>Myida</taxon>
        <taxon>Dreissenoidea</taxon>
        <taxon>Dreissenidae</taxon>
        <taxon>Dreissena</taxon>
    </lineage>
</organism>
<gene>
    <name evidence="2" type="ORF">DPMN_038433</name>
</gene>
<proteinExistence type="predicted"/>
<keyword evidence="3" id="KW-1185">Reference proteome</keyword>
<accession>A0A9D4MFE2</accession>
<evidence type="ECO:0000313" key="2">
    <source>
        <dbReference type="EMBL" id="KAH3875170.1"/>
    </source>
</evidence>
<reference evidence="2" key="2">
    <citation type="submission" date="2020-11" db="EMBL/GenBank/DDBJ databases">
        <authorList>
            <person name="McCartney M.A."/>
            <person name="Auch B."/>
            <person name="Kono T."/>
            <person name="Mallez S."/>
            <person name="Becker A."/>
            <person name="Gohl D.M."/>
            <person name="Silverstein K.A.T."/>
            <person name="Koren S."/>
            <person name="Bechman K.B."/>
            <person name="Herman A."/>
            <person name="Abrahante J.E."/>
            <person name="Garbe J."/>
        </authorList>
    </citation>
    <scope>NUCLEOTIDE SEQUENCE</scope>
    <source>
        <strain evidence="2">Duluth1</strain>
        <tissue evidence="2">Whole animal</tissue>
    </source>
</reference>
<comment type="caution">
    <text evidence="2">The sequence shown here is derived from an EMBL/GenBank/DDBJ whole genome shotgun (WGS) entry which is preliminary data.</text>
</comment>